<keyword evidence="3" id="KW-0732">Signal</keyword>
<dbReference type="STRING" id="682795.AciX8_2689"/>
<dbReference type="GO" id="GO:0008422">
    <property type="term" value="F:beta-glucosidase activity"/>
    <property type="evidence" value="ECO:0007669"/>
    <property type="project" value="UniProtKB-EC"/>
</dbReference>
<dbReference type="InterPro" id="IPR026891">
    <property type="entry name" value="Fn3-like"/>
</dbReference>
<dbReference type="SMART" id="SM01217">
    <property type="entry name" value="Fn3_like"/>
    <property type="match status" value="1"/>
</dbReference>
<dbReference type="InterPro" id="IPR001764">
    <property type="entry name" value="Glyco_hydro_3_N"/>
</dbReference>
<dbReference type="InterPro" id="IPR017853">
    <property type="entry name" value="GH"/>
</dbReference>
<dbReference type="InterPro" id="IPR037524">
    <property type="entry name" value="PA14/GLEYA"/>
</dbReference>
<dbReference type="EC" id="3.2.1.21" evidence="5"/>
<dbReference type="PANTHER" id="PTHR42715">
    <property type="entry name" value="BETA-GLUCOSIDASE"/>
    <property type="match status" value="1"/>
</dbReference>
<dbReference type="Pfam" id="PF14310">
    <property type="entry name" value="Fn3-like"/>
    <property type="match status" value="1"/>
</dbReference>
<dbReference type="HOGENOM" id="CLU_004542_4_0_0"/>
<evidence type="ECO:0000256" key="1">
    <source>
        <dbReference type="ARBA" id="ARBA00005336"/>
    </source>
</evidence>
<keyword evidence="6" id="KW-1185">Reference proteome</keyword>
<evidence type="ECO:0000313" key="5">
    <source>
        <dbReference type="EMBL" id="AEU36999.1"/>
    </source>
</evidence>
<dbReference type="Pfam" id="PF00933">
    <property type="entry name" value="Glyco_hydro_3"/>
    <property type="match status" value="1"/>
</dbReference>
<dbReference type="eggNOG" id="COG1472">
    <property type="taxonomic scope" value="Bacteria"/>
</dbReference>
<keyword evidence="5" id="KW-0326">Glycosidase</keyword>
<dbReference type="GO" id="GO:0005975">
    <property type="term" value="P:carbohydrate metabolic process"/>
    <property type="evidence" value="ECO:0007669"/>
    <property type="project" value="InterPro"/>
</dbReference>
<dbReference type="InterPro" id="IPR002772">
    <property type="entry name" value="Glyco_hydro_3_C"/>
</dbReference>
<dbReference type="KEGG" id="gma:AciX8_2689"/>
<feature type="domain" description="PA14" evidence="4">
    <location>
        <begin position="414"/>
        <end position="577"/>
    </location>
</feature>
<dbReference type="PROSITE" id="PS51820">
    <property type="entry name" value="PA14"/>
    <property type="match status" value="1"/>
</dbReference>
<proteinExistence type="inferred from homology"/>
<dbReference type="PANTHER" id="PTHR42715:SF10">
    <property type="entry name" value="BETA-GLUCOSIDASE"/>
    <property type="match status" value="1"/>
</dbReference>
<dbReference type="Gene3D" id="2.60.120.260">
    <property type="entry name" value="Galactose-binding domain-like"/>
    <property type="match status" value="1"/>
</dbReference>
<keyword evidence="2 5" id="KW-0378">Hydrolase</keyword>
<evidence type="ECO:0000313" key="6">
    <source>
        <dbReference type="Proteomes" id="UP000007113"/>
    </source>
</evidence>
<evidence type="ECO:0000259" key="4">
    <source>
        <dbReference type="PROSITE" id="PS51820"/>
    </source>
</evidence>
<dbReference type="InterPro" id="IPR036962">
    <property type="entry name" value="Glyco_hydro_3_N_sf"/>
</dbReference>
<feature type="signal peptide" evidence="3">
    <location>
        <begin position="1"/>
        <end position="39"/>
    </location>
</feature>
<dbReference type="SUPFAM" id="SSF51445">
    <property type="entry name" value="(Trans)glycosidases"/>
    <property type="match status" value="1"/>
</dbReference>
<evidence type="ECO:0000256" key="3">
    <source>
        <dbReference type="SAM" id="SignalP"/>
    </source>
</evidence>
<dbReference type="OrthoDB" id="9805821at2"/>
<dbReference type="FunFam" id="2.60.40.10:FF:000495">
    <property type="entry name" value="Periplasmic beta-glucosidase"/>
    <property type="match status" value="1"/>
</dbReference>
<dbReference type="Gene3D" id="3.40.50.1700">
    <property type="entry name" value="Glycoside hydrolase family 3 C-terminal domain"/>
    <property type="match status" value="1"/>
</dbReference>
<protein>
    <submittedName>
        <fullName evidence="5">Beta-glucosidase</fullName>
        <ecNumber evidence="5">3.2.1.21</ecNumber>
    </submittedName>
</protein>
<dbReference type="Gene3D" id="2.60.40.10">
    <property type="entry name" value="Immunoglobulins"/>
    <property type="match status" value="1"/>
</dbReference>
<evidence type="ECO:0000256" key="2">
    <source>
        <dbReference type="ARBA" id="ARBA00022801"/>
    </source>
</evidence>
<gene>
    <name evidence="5" type="ordered locus">AciX8_2689</name>
</gene>
<dbReference type="AlphaFoldDB" id="G8P1U7"/>
<dbReference type="Proteomes" id="UP000007113">
    <property type="component" value="Chromosome"/>
</dbReference>
<reference evidence="5 6" key="1">
    <citation type="submission" date="2011-11" db="EMBL/GenBank/DDBJ databases">
        <title>Complete sequence of Granulicella mallensis MP5ACTX8.</title>
        <authorList>
            <consortium name="US DOE Joint Genome Institute"/>
            <person name="Lucas S."/>
            <person name="Copeland A."/>
            <person name="Lapidus A."/>
            <person name="Cheng J.-F."/>
            <person name="Goodwin L."/>
            <person name="Pitluck S."/>
            <person name="Peters L."/>
            <person name="Lu M."/>
            <person name="Detter J.C."/>
            <person name="Han C."/>
            <person name="Tapia R."/>
            <person name="Land M."/>
            <person name="Hauser L."/>
            <person name="Kyrpides N."/>
            <person name="Ivanova N."/>
            <person name="Mikhailova N."/>
            <person name="Pagani I."/>
            <person name="Rawat S."/>
            <person name="Mannisto M."/>
            <person name="Haggblom M."/>
            <person name="Woyke T."/>
        </authorList>
    </citation>
    <scope>NUCLEOTIDE SEQUENCE [LARGE SCALE GENOMIC DNA]</scope>
    <source>
        <strain evidence="6">ATCC BAA-1857 / DSM 23137 / MP5ACTX8</strain>
    </source>
</reference>
<sequence>MRSLLPLAILRSAARHTPQLLLGSLFVAATCMNAPLASAQQTTTAAQEQQIDQMLAKLTLEEKIDLIGGVSSWYTHAEPSIGLAPIRMSDGPAGLRSGIPAIAYPAPIALAASWDPSLAERMGASLGRDAHARGVDILLGPGVNIARAPMGGRNFEYMGEDPWLASRTAVGYIRGVQSQGVGATVKHFMLNNQEFNRHDASSDADERTKREIYLPAFEAAVKEAHVAAIMDSYNLVDGVHSTQNGWMNVELAKKEWGFDGVIMSDWVAVYDGVEAAKNGLDLEMPFAHFMSRDTLLPAVHNGSLSEKLIDDKVRRILRLSLRFGTSGRQEDDSTSLFSEDSDKTALDIAKESIVLLKNDGAVLPLNVEKTCTLAIIGPNASPAVMGGGGSAIVATHKSVSILEGIADYVSAHAASTPGCTHRVLYDDGFPAGYDVLSQSHFEGGLKQQVFSTNNWTGAATESVRDHLAEDRIVAPKNGSIRWSGRFTAPKAGNYFVIVHEGRAPDHHTVFVDGEPLPTKNTDLHGELYYQPLPRPLMQGQSIDLRLDYLPGNTEVSPGFGILQEDDILSARARSIAKHADAVLFTAGFDKSTEHEGADRTFELPLLQDIFIRNLAALNPRTIVTLNAGGNVDMRSWLEHVPALLHLWYPGEEGGTALADVLFGEQNPEGHLPVSFEYKWEDNPTLHSYYPQDTSNPNTPHIRYTEGIFLGYRYYESPAVNTQHTKPRFPFGFGLSYTTFNFSNLALSQPSLKAGDPLTVTLTVQNTGSVEGATVAQLYVGEQSPKVARPAYELKAFQKVNLKPGESKTVSLTLDSRSFAYWSNEKKNWQVDSGRFTIFAGDSSEHLPLKQEVSIH</sequence>
<dbReference type="InterPro" id="IPR050288">
    <property type="entry name" value="Cellulose_deg_GH3"/>
</dbReference>
<dbReference type="SUPFAM" id="SSF52279">
    <property type="entry name" value="Beta-D-glucan exohydrolase, C-terminal domain"/>
    <property type="match status" value="1"/>
</dbReference>
<accession>G8P1U7</accession>
<dbReference type="PRINTS" id="PR00133">
    <property type="entry name" value="GLHYDRLASE3"/>
</dbReference>
<feature type="chain" id="PRO_5003513377" evidence="3">
    <location>
        <begin position="40"/>
        <end position="855"/>
    </location>
</feature>
<dbReference type="RefSeq" id="WP_014265877.1">
    <property type="nucleotide sequence ID" value="NC_016631.1"/>
</dbReference>
<comment type="similarity">
    <text evidence="1">Belongs to the glycosyl hydrolase 3 family.</text>
</comment>
<name>G8P1U7_GRAMM</name>
<organism evidence="5 6">
    <name type="scientific">Granulicella mallensis (strain ATCC BAA-1857 / DSM 23137 / MP5ACTX8)</name>
    <dbReference type="NCBI Taxonomy" id="682795"/>
    <lineage>
        <taxon>Bacteria</taxon>
        <taxon>Pseudomonadati</taxon>
        <taxon>Acidobacteriota</taxon>
        <taxon>Terriglobia</taxon>
        <taxon>Terriglobales</taxon>
        <taxon>Acidobacteriaceae</taxon>
        <taxon>Granulicella</taxon>
    </lineage>
</organism>
<dbReference type="InterPro" id="IPR013783">
    <property type="entry name" value="Ig-like_fold"/>
</dbReference>
<dbReference type="InterPro" id="IPR036881">
    <property type="entry name" value="Glyco_hydro_3_C_sf"/>
</dbReference>
<dbReference type="Pfam" id="PF01915">
    <property type="entry name" value="Glyco_hydro_3_C"/>
    <property type="match status" value="1"/>
</dbReference>
<dbReference type="EMBL" id="CP003130">
    <property type="protein sequence ID" value="AEU36999.1"/>
    <property type="molecule type" value="Genomic_DNA"/>
</dbReference>
<dbReference type="Gene3D" id="3.20.20.300">
    <property type="entry name" value="Glycoside hydrolase, family 3, N-terminal domain"/>
    <property type="match status" value="1"/>
</dbReference>